<keyword evidence="3" id="KW-1185">Reference proteome</keyword>
<organism evidence="2 3">
    <name type="scientific">Ferrimonas pelagia</name>
    <dbReference type="NCBI Taxonomy" id="1177826"/>
    <lineage>
        <taxon>Bacteria</taxon>
        <taxon>Pseudomonadati</taxon>
        <taxon>Pseudomonadota</taxon>
        <taxon>Gammaproteobacteria</taxon>
        <taxon>Alteromonadales</taxon>
        <taxon>Ferrimonadaceae</taxon>
        <taxon>Ferrimonas</taxon>
    </lineage>
</organism>
<feature type="signal peptide" evidence="1">
    <location>
        <begin position="1"/>
        <end position="33"/>
    </location>
</feature>
<dbReference type="EMBL" id="BAABJZ010000006">
    <property type="protein sequence ID" value="GAA4874247.1"/>
    <property type="molecule type" value="Genomic_DNA"/>
</dbReference>
<dbReference type="NCBIfam" id="TIGR04219">
    <property type="entry name" value="OMP_w_GlyGly"/>
    <property type="match status" value="1"/>
</dbReference>
<dbReference type="Proteomes" id="UP001499988">
    <property type="component" value="Unassembled WGS sequence"/>
</dbReference>
<sequence length="290" mass="32836">MAQSSPNRLYGRHNLMKYTLLAAGLMASTAVSADAFVDSEFALDRPAPEAKPEVQEPEVEAYQRTRYNREFIFAGAWTNLEGDTHLSSELGGAMAPNWDRDFEIDLSARFEHDIPLLPNVKVSYYSFDDESGYGMDNVVPGYNYLSNEADVYELSAYYRVFNGEWFRFDLGASFRSFEGRFNWNDGHRWDHGSYSEQFVAPYVASYFYVPHTNVNLYLEYNGIGGDSSYSDFSAGVAYRMNPDSAFRITLFGGYRAIEAELTDMSGYVGAELDSLEYDFNGMFAGLQLAF</sequence>
<gene>
    <name evidence="2" type="ORF">GCM10023333_03920</name>
</gene>
<name>A0ABP9ECB0_9GAMM</name>
<comment type="caution">
    <text evidence="2">The sequence shown here is derived from an EMBL/GenBank/DDBJ whole genome shotgun (WGS) entry which is preliminary data.</text>
</comment>
<evidence type="ECO:0000313" key="3">
    <source>
        <dbReference type="Proteomes" id="UP001499988"/>
    </source>
</evidence>
<reference evidence="3" key="1">
    <citation type="journal article" date="2019" name="Int. J. Syst. Evol. Microbiol.">
        <title>The Global Catalogue of Microorganisms (GCM) 10K type strain sequencing project: providing services to taxonomists for standard genome sequencing and annotation.</title>
        <authorList>
            <consortium name="The Broad Institute Genomics Platform"/>
            <consortium name="The Broad Institute Genome Sequencing Center for Infectious Disease"/>
            <person name="Wu L."/>
            <person name="Ma J."/>
        </authorList>
    </citation>
    <scope>NUCLEOTIDE SEQUENCE [LARGE SCALE GENOMIC DNA]</scope>
    <source>
        <strain evidence="3">JCM 18401</strain>
    </source>
</reference>
<accession>A0ABP9ECB0</accession>
<keyword evidence="1" id="KW-0732">Signal</keyword>
<evidence type="ECO:0008006" key="4">
    <source>
        <dbReference type="Google" id="ProtNLM"/>
    </source>
</evidence>
<evidence type="ECO:0000313" key="2">
    <source>
        <dbReference type="EMBL" id="GAA4874247.1"/>
    </source>
</evidence>
<proteinExistence type="predicted"/>
<feature type="chain" id="PRO_5046257383" description="TIGR04219 family outer membrane beta-barrel protein" evidence="1">
    <location>
        <begin position="34"/>
        <end position="290"/>
    </location>
</feature>
<evidence type="ECO:0000256" key="1">
    <source>
        <dbReference type="SAM" id="SignalP"/>
    </source>
</evidence>
<protein>
    <recommendedName>
        <fullName evidence="4">TIGR04219 family outer membrane beta-barrel protein</fullName>
    </recommendedName>
</protein>
<dbReference type="InterPro" id="IPR026387">
    <property type="entry name" value="OMP_w_GlyGly"/>
</dbReference>